<keyword evidence="5 6" id="KW-0694">RNA-binding</keyword>
<dbReference type="HAMAP" id="MF_00227">
    <property type="entry name" value="RNase_P"/>
    <property type="match status" value="1"/>
</dbReference>
<organism evidence="8 9">
    <name type="scientific">Oenococcus alcoholitolerans</name>
    <dbReference type="NCBI Taxonomy" id="931074"/>
    <lineage>
        <taxon>Bacteria</taxon>
        <taxon>Bacillati</taxon>
        <taxon>Bacillota</taxon>
        <taxon>Bacilli</taxon>
        <taxon>Lactobacillales</taxon>
        <taxon>Lactobacillaceae</taxon>
        <taxon>Oenococcus</taxon>
    </lineage>
</organism>
<evidence type="ECO:0000256" key="2">
    <source>
        <dbReference type="ARBA" id="ARBA00022722"/>
    </source>
</evidence>
<keyword evidence="3 6" id="KW-0255">Endonuclease</keyword>
<evidence type="ECO:0000256" key="7">
    <source>
        <dbReference type="NCBIfam" id="TIGR00188"/>
    </source>
</evidence>
<dbReference type="PANTHER" id="PTHR33992:SF1">
    <property type="entry name" value="RIBONUCLEASE P PROTEIN COMPONENT"/>
    <property type="match status" value="1"/>
</dbReference>
<dbReference type="GO" id="GO:0004526">
    <property type="term" value="F:ribonuclease P activity"/>
    <property type="evidence" value="ECO:0007669"/>
    <property type="project" value="UniProtKB-EC"/>
</dbReference>
<name>A0ABR4XSG7_9LACO</name>
<gene>
    <name evidence="6 8" type="primary">rnpA</name>
    <name evidence="8" type="ORF">Q757_00960</name>
</gene>
<comment type="caution">
    <text evidence="8">The sequence shown here is derived from an EMBL/GenBank/DDBJ whole genome shotgun (WGS) entry which is preliminary data.</text>
</comment>
<proteinExistence type="inferred from homology"/>
<evidence type="ECO:0000313" key="9">
    <source>
        <dbReference type="Proteomes" id="UP000030023"/>
    </source>
</evidence>
<evidence type="ECO:0000256" key="1">
    <source>
        <dbReference type="ARBA" id="ARBA00022694"/>
    </source>
</evidence>
<dbReference type="SUPFAM" id="SSF54211">
    <property type="entry name" value="Ribosomal protein S5 domain 2-like"/>
    <property type="match status" value="1"/>
</dbReference>
<evidence type="ECO:0000256" key="4">
    <source>
        <dbReference type="ARBA" id="ARBA00022801"/>
    </source>
</evidence>
<dbReference type="InterPro" id="IPR020568">
    <property type="entry name" value="Ribosomal_Su5_D2-typ_SF"/>
</dbReference>
<dbReference type="PANTHER" id="PTHR33992">
    <property type="entry name" value="RIBONUCLEASE P PROTEIN COMPONENT"/>
    <property type="match status" value="1"/>
</dbReference>
<evidence type="ECO:0000256" key="3">
    <source>
        <dbReference type="ARBA" id="ARBA00022759"/>
    </source>
</evidence>
<dbReference type="NCBIfam" id="TIGR00188">
    <property type="entry name" value="rnpA"/>
    <property type="match status" value="1"/>
</dbReference>
<accession>A0ABR4XSG7</accession>
<evidence type="ECO:0000256" key="5">
    <source>
        <dbReference type="ARBA" id="ARBA00022884"/>
    </source>
</evidence>
<keyword evidence="9" id="KW-1185">Reference proteome</keyword>
<reference evidence="8 9" key="1">
    <citation type="journal article" date="2014" name="Antonie Van Leeuwenhoek">
        <title>Oenococcus alcoholitolerans sp. nov., a lactic acid bacteria isolated from cachaca and ethanol fermentation processes.</title>
        <authorList>
            <person name="Badotti F."/>
            <person name="Moreira A.P."/>
            <person name="Tonon L.A."/>
            <person name="de Lucena B.T."/>
            <person name="Gomes Fde C."/>
            <person name="Kruger R."/>
            <person name="Thompson C.C."/>
            <person name="de Morais M.A.Jr."/>
            <person name="Rosa C.A."/>
            <person name="Thompson F.L."/>
        </authorList>
    </citation>
    <scope>NUCLEOTIDE SEQUENCE [LARGE SCALE GENOMIC DNA]</scope>
    <source>
        <strain evidence="8 9">UFRJ-M7.2.18</strain>
    </source>
</reference>
<keyword evidence="1 6" id="KW-0819">tRNA processing</keyword>
<comment type="function">
    <text evidence="6">RNaseP catalyzes the removal of the 5'-leader sequence from pre-tRNA to produce the mature 5'-terminus. It can also cleave other RNA substrates such as 4.5S RNA. The protein component plays an auxiliary but essential role in vivo by binding to the 5'-leader sequence and broadening the substrate specificity of the ribozyme.</text>
</comment>
<protein>
    <recommendedName>
        <fullName evidence="6 7">Ribonuclease P protein component</fullName>
        <shortName evidence="6">RNase P protein</shortName>
        <shortName evidence="6">RNaseP protein</shortName>
        <ecNumber evidence="6 7">3.1.26.5</ecNumber>
    </recommendedName>
    <alternativeName>
        <fullName evidence="6">Protein C5</fullName>
    </alternativeName>
</protein>
<evidence type="ECO:0000313" key="8">
    <source>
        <dbReference type="EMBL" id="KGO32440.1"/>
    </source>
</evidence>
<dbReference type="EC" id="3.1.26.5" evidence="6 7"/>
<sequence length="120" mass="14234">MGTKKVFRIKKNSDFSRIFNHHQSFANRYFVVYIDSQPEQIKEMLKHWRIGLSVSKKIGKAHDRVSIKRQIRESFNCISGRIRQDYDYVVIARPSIKGHKQEFFIEQIVHILKQAGTIDE</sequence>
<keyword evidence="2 6" id="KW-0540">Nuclease</keyword>
<dbReference type="EMBL" id="AXCV01000019">
    <property type="protein sequence ID" value="KGO32440.1"/>
    <property type="molecule type" value="Genomic_DNA"/>
</dbReference>
<dbReference type="Pfam" id="PF00825">
    <property type="entry name" value="Ribonuclease_P"/>
    <property type="match status" value="1"/>
</dbReference>
<dbReference type="InterPro" id="IPR014721">
    <property type="entry name" value="Ribsml_uS5_D2-typ_fold_subgr"/>
</dbReference>
<dbReference type="Gene3D" id="3.30.230.10">
    <property type="match status" value="1"/>
</dbReference>
<evidence type="ECO:0000256" key="6">
    <source>
        <dbReference type="HAMAP-Rule" id="MF_00227"/>
    </source>
</evidence>
<comment type="similarity">
    <text evidence="6">Belongs to the RnpA family.</text>
</comment>
<dbReference type="InterPro" id="IPR000100">
    <property type="entry name" value="RNase_P"/>
</dbReference>
<comment type="catalytic activity">
    <reaction evidence="6">
        <text>Endonucleolytic cleavage of RNA, removing 5'-extranucleotides from tRNA precursor.</text>
        <dbReference type="EC" id="3.1.26.5"/>
    </reaction>
</comment>
<comment type="subunit">
    <text evidence="6">Consists of a catalytic RNA component (M1 or rnpB) and a protein subunit.</text>
</comment>
<dbReference type="Proteomes" id="UP000030023">
    <property type="component" value="Unassembled WGS sequence"/>
</dbReference>
<keyword evidence="4 6" id="KW-0378">Hydrolase</keyword>